<gene>
    <name evidence="2" type="ORF">B0T17DRAFT_642172</name>
</gene>
<feature type="compositionally biased region" description="Polar residues" evidence="1">
    <location>
        <begin position="359"/>
        <end position="379"/>
    </location>
</feature>
<keyword evidence="3" id="KW-1185">Reference proteome</keyword>
<feature type="region of interest" description="Disordered" evidence="1">
    <location>
        <begin position="292"/>
        <end position="379"/>
    </location>
</feature>
<evidence type="ECO:0000313" key="2">
    <source>
        <dbReference type="EMBL" id="KAK0621875.1"/>
    </source>
</evidence>
<accession>A0AA40C1T2</accession>
<name>A0AA40C1T2_9PEZI</name>
<feature type="compositionally biased region" description="Polar residues" evidence="1">
    <location>
        <begin position="325"/>
        <end position="340"/>
    </location>
</feature>
<dbReference type="EMBL" id="JAULSR010000004">
    <property type="protein sequence ID" value="KAK0621875.1"/>
    <property type="molecule type" value="Genomic_DNA"/>
</dbReference>
<dbReference type="Proteomes" id="UP001174934">
    <property type="component" value="Unassembled WGS sequence"/>
</dbReference>
<dbReference type="AlphaFoldDB" id="A0AA40C1T2"/>
<comment type="caution">
    <text evidence="2">The sequence shown here is derived from an EMBL/GenBank/DDBJ whole genome shotgun (WGS) entry which is preliminary data.</text>
</comment>
<proteinExistence type="predicted"/>
<evidence type="ECO:0000313" key="3">
    <source>
        <dbReference type="Proteomes" id="UP001174934"/>
    </source>
</evidence>
<feature type="compositionally biased region" description="Low complexity" evidence="1">
    <location>
        <begin position="313"/>
        <end position="324"/>
    </location>
</feature>
<sequence>MTCCSEVRRDYRLERYIGTVMLAKLGTGKETIHNFESSSPQTSQRKKQKDSTAQTSILSFYLLNPPIVATKEQTEFVHEKLNYVLDDIGIAGGTFITMAKGILEAGVVEFTTTQHQISFIDPYYATLPRQQRMATANTTNGQGRPDIPAWSARVEAIWDRMLSQGPPFTFGRLGYELNREGVTRYRVNLVQGRTLNTSMSLSATQFNKACLDVGATWGDRSPSTFKFMPGILKNILDGMSPNSETDTLMDALRQIIIGGAVEMTVHVPDRRIAFVGWNCMSYSVQYDKYTPPSSVGASGAQRARQDDVVVTPSSSQSQGGSNSQAPRQNDTPSRPTTTSGIEGGPASREDQAPGENHTPAPTQSPLDIYSSSDQGFQGTTVPQETQTVMLPFDPTTDFVIGGPMPVVIDGELPQAMTPEAPQVAVTPAYSEPTVPETPWNPSAGVNPRDIMFGFGFGEQGGQTLIVDEIDGGWDGSCMSNDNIFCNHTPAPIDKTSSTQRPYPAFIMEPSSTQGNFSSTDSPMDAFLALLNPEMRDKVNLMPRSLQQRVVGGPGWELFNERVHLSLDHRVKAGEIEIPVWTPSKHLWDEWRSKPYLTTRVDS</sequence>
<protein>
    <submittedName>
        <fullName evidence="2">Uncharacterized protein</fullName>
    </submittedName>
</protein>
<reference evidence="2" key="1">
    <citation type="submission" date="2023-06" db="EMBL/GenBank/DDBJ databases">
        <title>Genome-scale phylogeny and comparative genomics of the fungal order Sordariales.</title>
        <authorList>
            <consortium name="Lawrence Berkeley National Laboratory"/>
            <person name="Hensen N."/>
            <person name="Bonometti L."/>
            <person name="Westerberg I."/>
            <person name="Brannstrom I.O."/>
            <person name="Guillou S."/>
            <person name="Cros-Aarteil S."/>
            <person name="Calhoun S."/>
            <person name="Haridas S."/>
            <person name="Kuo A."/>
            <person name="Mondo S."/>
            <person name="Pangilinan J."/>
            <person name="Riley R."/>
            <person name="LaButti K."/>
            <person name="Andreopoulos B."/>
            <person name="Lipzen A."/>
            <person name="Chen C."/>
            <person name="Yanf M."/>
            <person name="Daum C."/>
            <person name="Ng V."/>
            <person name="Clum A."/>
            <person name="Steindorff A."/>
            <person name="Ohm R."/>
            <person name="Martin F."/>
            <person name="Silar P."/>
            <person name="Natvig D."/>
            <person name="Lalanne C."/>
            <person name="Gautier V."/>
            <person name="Ament-velasquez S.L."/>
            <person name="Kruys A."/>
            <person name="Hutchinson M.I."/>
            <person name="Powell A.J."/>
            <person name="Barry K."/>
            <person name="Miller A.N."/>
            <person name="Grigoriev I.V."/>
            <person name="Debuchy R."/>
            <person name="Gladieux P."/>
            <person name="Thoren M.H."/>
            <person name="Johannesson H."/>
        </authorList>
    </citation>
    <scope>NUCLEOTIDE SEQUENCE</scope>
    <source>
        <strain evidence="2">SMH3391-2</strain>
    </source>
</reference>
<organism evidence="2 3">
    <name type="scientific">Bombardia bombarda</name>
    <dbReference type="NCBI Taxonomy" id="252184"/>
    <lineage>
        <taxon>Eukaryota</taxon>
        <taxon>Fungi</taxon>
        <taxon>Dikarya</taxon>
        <taxon>Ascomycota</taxon>
        <taxon>Pezizomycotina</taxon>
        <taxon>Sordariomycetes</taxon>
        <taxon>Sordariomycetidae</taxon>
        <taxon>Sordariales</taxon>
        <taxon>Lasiosphaeriaceae</taxon>
        <taxon>Bombardia</taxon>
    </lineage>
</organism>
<evidence type="ECO:0000256" key="1">
    <source>
        <dbReference type="SAM" id="MobiDB-lite"/>
    </source>
</evidence>